<gene>
    <name evidence="1" type="ORF">TFUB20_01405</name>
</gene>
<dbReference type="EMBL" id="FMMM01000054">
    <property type="protein sequence ID" value="SCQ21538.1"/>
    <property type="molecule type" value="Genomic_DNA"/>
</dbReference>
<reference evidence="1 2" key="1">
    <citation type="submission" date="2016-09" db="EMBL/GenBank/DDBJ databases">
        <authorList>
            <person name="Capua I."/>
            <person name="De Benedictis P."/>
            <person name="Joannis T."/>
            <person name="Lombin L.H."/>
            <person name="Cattoli G."/>
        </authorList>
    </citation>
    <scope>NUCLEOTIDE SEQUENCE [LARGE SCALE GENOMIC DNA]</scope>
    <source>
        <strain evidence="1 2">UB20</strain>
    </source>
</reference>
<evidence type="ECO:0000313" key="1">
    <source>
        <dbReference type="EMBL" id="SCQ21538.1"/>
    </source>
</evidence>
<proteinExistence type="predicted"/>
<protein>
    <submittedName>
        <fullName evidence="1">Uncharacterized protein</fullName>
    </submittedName>
</protein>
<sequence length="42" mass="4695">MMQKITESYRRGGKAYSISSPLQGPEVAAGFPKKYYLCPVKI</sequence>
<evidence type="ECO:0000313" key="2">
    <source>
        <dbReference type="Proteomes" id="UP000182057"/>
    </source>
</evidence>
<dbReference type="Proteomes" id="UP000182057">
    <property type="component" value="Unassembled WGS sequence"/>
</dbReference>
<dbReference type="AlphaFoldDB" id="A0A1D3UNB3"/>
<name>A0A1D3UNB3_TANFO</name>
<organism evidence="1 2">
    <name type="scientific">Tannerella forsythia</name>
    <name type="common">Bacteroides forsythus</name>
    <dbReference type="NCBI Taxonomy" id="28112"/>
    <lineage>
        <taxon>Bacteria</taxon>
        <taxon>Pseudomonadati</taxon>
        <taxon>Bacteroidota</taxon>
        <taxon>Bacteroidia</taxon>
        <taxon>Bacteroidales</taxon>
        <taxon>Tannerellaceae</taxon>
        <taxon>Tannerella</taxon>
    </lineage>
</organism>
<accession>A0A1D3UNB3</accession>